<dbReference type="VEuPathDB" id="VectorBase:SSCA001567"/>
<feature type="domain" description="Transcription factor Tfb2 C-terminal" evidence="12">
    <location>
        <begin position="425"/>
        <end position="492"/>
    </location>
</feature>
<evidence type="ECO:0000259" key="12">
    <source>
        <dbReference type="Pfam" id="PF18307"/>
    </source>
</evidence>
<dbReference type="EMBL" id="JXLN01001104">
    <property type="protein sequence ID" value="KPM02167.1"/>
    <property type="molecule type" value="Genomic_DNA"/>
</dbReference>
<dbReference type="PANTHER" id="PTHR13152">
    <property type="entry name" value="TFIIH, POLYPEPTIDE 4"/>
    <property type="match status" value="1"/>
</dbReference>
<name>A0A131ZTR5_SARSC</name>
<evidence type="ECO:0000256" key="9">
    <source>
        <dbReference type="ARBA" id="ARBA00070130"/>
    </source>
</evidence>
<dbReference type="GO" id="GO:0001671">
    <property type="term" value="F:ATPase activator activity"/>
    <property type="evidence" value="ECO:0007669"/>
    <property type="project" value="InterPro"/>
</dbReference>
<dbReference type="InterPro" id="IPR004598">
    <property type="entry name" value="TFIIH_p52/Tfb2"/>
</dbReference>
<dbReference type="InterPro" id="IPR040662">
    <property type="entry name" value="Tfb2_C"/>
</dbReference>
<dbReference type="Proteomes" id="UP000616769">
    <property type="component" value="Unassembled WGS sequence"/>
</dbReference>
<evidence type="ECO:0000256" key="10">
    <source>
        <dbReference type="RuleBase" id="RU364024"/>
    </source>
</evidence>
<dbReference type="AlphaFoldDB" id="A0A131ZTR5"/>
<dbReference type="GO" id="GO:0006366">
    <property type="term" value="P:transcription by RNA polymerase II"/>
    <property type="evidence" value="ECO:0007669"/>
    <property type="project" value="UniProtKB-ARBA"/>
</dbReference>
<feature type="region of interest" description="Disordered" evidence="11">
    <location>
        <begin position="1"/>
        <end position="24"/>
    </location>
</feature>
<organism evidence="13 14">
    <name type="scientific">Sarcoptes scabiei</name>
    <name type="common">Itch mite</name>
    <name type="synonym">Acarus scabiei</name>
    <dbReference type="NCBI Taxonomy" id="52283"/>
    <lineage>
        <taxon>Eukaryota</taxon>
        <taxon>Metazoa</taxon>
        <taxon>Ecdysozoa</taxon>
        <taxon>Arthropoda</taxon>
        <taxon>Chelicerata</taxon>
        <taxon>Arachnida</taxon>
        <taxon>Acari</taxon>
        <taxon>Acariformes</taxon>
        <taxon>Sarcoptiformes</taxon>
        <taxon>Astigmata</taxon>
        <taxon>Psoroptidia</taxon>
        <taxon>Sarcoptoidea</taxon>
        <taxon>Sarcoptidae</taxon>
        <taxon>Sarcoptinae</taxon>
        <taxon>Sarcoptes</taxon>
    </lineage>
</organism>
<reference evidence="13 14" key="1">
    <citation type="journal article" date="2015" name="Parasit. Vectors">
        <title>Draft genome of the scabies mite.</title>
        <authorList>
            <person name="Rider S.D.Jr."/>
            <person name="Morgan M.S."/>
            <person name="Arlian L.G."/>
        </authorList>
    </citation>
    <scope>NUCLEOTIDE SEQUENCE [LARGE SCALE GENOMIC DNA]</scope>
    <source>
        <strain evidence="13">Arlian Lab</strain>
    </source>
</reference>
<dbReference type="FunFam" id="3.30.70.2610:FF:000001">
    <property type="entry name" value="General transcription factor IIH subunit 4"/>
    <property type="match status" value="1"/>
</dbReference>
<comment type="subunit">
    <text evidence="8">Component of the 7-subunit TFIIH core complex composed of XPB/ERCC3, XPD/ERCC2, GTF2H1, GTF2H2, GTF2H3, GTF2H4 and GTF2H5, which is active in NER. The core complex associates with the 3-subunit CDK-activating kinase (CAK) module composed of CCNH/cyclin H, CDK7 and MNAT1 to form the 10-subunit holoenzyme (holo-TFIIH) active in transcription. Part of TBP-based Pol II pre-initiation complex (PIC), in which Pol II core assembles with general transcription factors and other specific initiation factors including GTF2E1, GTF2E2, GTF2F1, GTF2F2, TCEA1, ERCC2, ERCC3, GTF2H2, GTF2H3, GTF2H4, GTF2H5, GTF2A1, GTF2A2, GTF2B and TBP; this large multi-subunit PIC complex mediates DNA unwinding and targets Pol II core to the transcription start site where the first phosphodiester bond forms.</text>
</comment>
<proteinExistence type="inferred from homology"/>
<keyword evidence="3 10" id="KW-0227">DNA damage</keyword>
<dbReference type="GO" id="GO:0006289">
    <property type="term" value="P:nucleotide-excision repair"/>
    <property type="evidence" value="ECO:0007669"/>
    <property type="project" value="InterPro"/>
</dbReference>
<dbReference type="GO" id="GO:0003690">
    <property type="term" value="F:double-stranded DNA binding"/>
    <property type="evidence" value="ECO:0007669"/>
    <property type="project" value="TreeGrafter"/>
</dbReference>
<dbReference type="OrthoDB" id="364513at2759"/>
<gene>
    <name evidence="13" type="ORF">QR98_0005740</name>
</gene>
<comment type="caution">
    <text evidence="13">The sequence shown here is derived from an EMBL/GenBank/DDBJ whole genome shotgun (WGS) entry which is preliminary data.</text>
</comment>
<dbReference type="Pfam" id="PF03849">
    <property type="entry name" value="Tfb2"/>
    <property type="match status" value="1"/>
</dbReference>
<evidence type="ECO:0000313" key="14">
    <source>
        <dbReference type="Proteomes" id="UP000616769"/>
    </source>
</evidence>
<comment type="subcellular location">
    <subcellularLocation>
        <location evidence="1 10">Nucleus</location>
    </subcellularLocation>
</comment>
<dbReference type="Pfam" id="PF18307">
    <property type="entry name" value="Tfb2_C"/>
    <property type="match status" value="1"/>
</dbReference>
<feature type="compositionally biased region" description="Low complexity" evidence="11">
    <location>
        <begin position="1"/>
        <end position="15"/>
    </location>
</feature>
<accession>A0A131ZTR5</accession>
<evidence type="ECO:0000256" key="3">
    <source>
        <dbReference type="ARBA" id="ARBA00022763"/>
    </source>
</evidence>
<sequence>MSNSSQSLASAASNNGNVRSKTTEESDEMNIDLLGYLGQLSPAILNQLYESPVSCLAVFQELPSLAQNFVLRLLFIEQPIPQALISSWVRSISSDYNDAAEILSRLNIWRSCTMQSGLPGRQLNAVYQKNLKTSWLGGGAPRSIFTPMSNDKHQPDIGTLDNYSINKRWDYILNYMAGVKLKDLDESIGEITRKVICEAGLIESEDTQEITITASGFQFLLMDISLQIWFFLRKYLGLVENFGFNFIECLSFVIELNYLTLGKSYSTNDLSDSLQAVLQHLREMGLVYQRKRKDGRFYPTRLMVRLFESVRRNFRSTQSSIDFSPLMPIKNEINVKRQGFIVVETNYRVYAYTESPLQIALLTLFIELHYRFPKFLVGLITRDSVRAAFRNGITAKQITHYLSMHAHPQMFSDKRGTVIPSTIIDQIFLWEQERNRLTFCDGVLYSQFNSQTEYEALRKYAFSLNVILFENPARRYIVVTPTGNDEVKRFWKKFKKERD</sequence>
<dbReference type="GO" id="GO:0005675">
    <property type="term" value="C:transcription factor TFIIH holo complex"/>
    <property type="evidence" value="ECO:0007669"/>
    <property type="project" value="TreeGrafter"/>
</dbReference>
<keyword evidence="4 10" id="KW-0805">Transcription regulation</keyword>
<evidence type="ECO:0000256" key="5">
    <source>
        <dbReference type="ARBA" id="ARBA00023163"/>
    </source>
</evidence>
<evidence type="ECO:0000256" key="11">
    <source>
        <dbReference type="SAM" id="MobiDB-lite"/>
    </source>
</evidence>
<evidence type="ECO:0000313" key="13">
    <source>
        <dbReference type="EMBL" id="KPM02167.1"/>
    </source>
</evidence>
<evidence type="ECO:0000256" key="4">
    <source>
        <dbReference type="ARBA" id="ARBA00023015"/>
    </source>
</evidence>
<keyword evidence="6 10" id="KW-0234">DNA repair</keyword>
<evidence type="ECO:0000256" key="2">
    <source>
        <dbReference type="ARBA" id="ARBA00007132"/>
    </source>
</evidence>
<evidence type="ECO:0000256" key="7">
    <source>
        <dbReference type="ARBA" id="ARBA00023242"/>
    </source>
</evidence>
<evidence type="ECO:0000256" key="6">
    <source>
        <dbReference type="ARBA" id="ARBA00023204"/>
    </source>
</evidence>
<dbReference type="PANTHER" id="PTHR13152:SF0">
    <property type="entry name" value="GENERAL TRANSCRIPTION FACTOR IIH SUBUNIT 4"/>
    <property type="match status" value="1"/>
</dbReference>
<keyword evidence="5 10" id="KW-0804">Transcription</keyword>
<keyword evidence="7 10" id="KW-0539">Nucleus</keyword>
<comment type="similarity">
    <text evidence="2 10">Belongs to the TFB2 family.</text>
</comment>
<comment type="function">
    <text evidence="10">Component of the general transcription and DNA repair factor IIH (TFIIH) core complex which is involved in general and transcription-coupled nucleotide excision repair (NER) of damaged DNA.</text>
</comment>
<dbReference type="NCBIfam" id="TIGR00625">
    <property type="entry name" value="tfb2"/>
    <property type="match status" value="1"/>
</dbReference>
<evidence type="ECO:0000256" key="8">
    <source>
        <dbReference type="ARBA" id="ARBA00064576"/>
    </source>
</evidence>
<dbReference type="Gene3D" id="3.30.70.2610">
    <property type="match status" value="1"/>
</dbReference>
<protein>
    <recommendedName>
        <fullName evidence="9 10">General transcription factor IIH subunit 4</fullName>
    </recommendedName>
</protein>
<dbReference type="GO" id="GO:0000439">
    <property type="term" value="C:transcription factor TFIIH core complex"/>
    <property type="evidence" value="ECO:0007669"/>
    <property type="project" value="InterPro"/>
</dbReference>
<evidence type="ECO:0000256" key="1">
    <source>
        <dbReference type="ARBA" id="ARBA00004123"/>
    </source>
</evidence>